<accession>A0A4U8W4T2</accession>
<dbReference type="Pfam" id="PF13577">
    <property type="entry name" value="SnoaL_4"/>
    <property type="match status" value="1"/>
</dbReference>
<protein>
    <recommendedName>
        <fullName evidence="1">SnoaL-like domain-containing protein</fullName>
    </recommendedName>
</protein>
<dbReference type="InterPro" id="IPR032710">
    <property type="entry name" value="NTF2-like_dom_sf"/>
</dbReference>
<evidence type="ECO:0000313" key="3">
    <source>
        <dbReference type="Proteomes" id="UP000290439"/>
    </source>
</evidence>
<gene>
    <name evidence="2" type="ORF">NCTC10797_03328</name>
</gene>
<proteinExistence type="predicted"/>
<dbReference type="SUPFAM" id="SSF54427">
    <property type="entry name" value="NTF2-like"/>
    <property type="match status" value="1"/>
</dbReference>
<organism evidence="2 3">
    <name type="scientific">Nocardia cyriacigeorgica</name>
    <dbReference type="NCBI Taxonomy" id="135487"/>
    <lineage>
        <taxon>Bacteria</taxon>
        <taxon>Bacillati</taxon>
        <taxon>Actinomycetota</taxon>
        <taxon>Actinomycetes</taxon>
        <taxon>Mycobacteriales</taxon>
        <taxon>Nocardiaceae</taxon>
        <taxon>Nocardia</taxon>
    </lineage>
</organism>
<reference evidence="2 3" key="1">
    <citation type="submission" date="2019-02" db="EMBL/GenBank/DDBJ databases">
        <authorList>
            <consortium name="Pathogen Informatics"/>
        </authorList>
    </citation>
    <scope>NUCLEOTIDE SEQUENCE [LARGE SCALE GENOMIC DNA]</scope>
    <source>
        <strain evidence="2 3">3012STDY6756504</strain>
    </source>
</reference>
<dbReference type="EMBL" id="LR215973">
    <property type="protein sequence ID" value="VFA99544.1"/>
    <property type="molecule type" value="Genomic_DNA"/>
</dbReference>
<dbReference type="AlphaFoldDB" id="A0A4U8W4T2"/>
<dbReference type="Gene3D" id="3.10.450.50">
    <property type="match status" value="1"/>
</dbReference>
<name>A0A4U8W4T2_9NOCA</name>
<dbReference type="InterPro" id="IPR037401">
    <property type="entry name" value="SnoaL-like"/>
</dbReference>
<dbReference type="Proteomes" id="UP000290439">
    <property type="component" value="Chromosome"/>
</dbReference>
<evidence type="ECO:0000259" key="1">
    <source>
        <dbReference type="Pfam" id="PF13577"/>
    </source>
</evidence>
<evidence type="ECO:0000313" key="2">
    <source>
        <dbReference type="EMBL" id="VFA99544.1"/>
    </source>
</evidence>
<feature type="domain" description="SnoaL-like" evidence="1">
    <location>
        <begin position="21"/>
        <end position="136"/>
    </location>
</feature>
<sequence length="165" mass="18529">MRRRRSIPPPESASRRYVGAMTTRDEIESFLDEYQAALSAYDAERSASLWGMPGTIVSDGFVGALHSRAELAQALSQAYPFYQQLGLARVDHTLLEHVDLTASIARVHVRWHFYDDADELLTDGDYEYLLRRDDDGPHAYVAVAIDEMEKLTKLAAEKGIQLPGT</sequence>